<organism evidence="2 3">
    <name type="scientific">Coemansia guatemalensis</name>
    <dbReference type="NCBI Taxonomy" id="2761395"/>
    <lineage>
        <taxon>Eukaryota</taxon>
        <taxon>Fungi</taxon>
        <taxon>Fungi incertae sedis</taxon>
        <taxon>Zoopagomycota</taxon>
        <taxon>Kickxellomycotina</taxon>
        <taxon>Kickxellomycetes</taxon>
        <taxon>Kickxellales</taxon>
        <taxon>Kickxellaceae</taxon>
        <taxon>Coemansia</taxon>
    </lineage>
</organism>
<feature type="region of interest" description="Disordered" evidence="1">
    <location>
        <begin position="261"/>
        <end position="389"/>
    </location>
</feature>
<comment type="caution">
    <text evidence="2">The sequence shown here is derived from an EMBL/GenBank/DDBJ whole genome shotgun (WGS) entry which is preliminary data.</text>
</comment>
<name>A0A9W8HZ52_9FUNG</name>
<feature type="region of interest" description="Disordered" evidence="1">
    <location>
        <begin position="205"/>
        <end position="249"/>
    </location>
</feature>
<protein>
    <submittedName>
        <fullName evidence="2">Uncharacterized protein</fullName>
    </submittedName>
</protein>
<reference evidence="2" key="1">
    <citation type="submission" date="2022-07" db="EMBL/GenBank/DDBJ databases">
        <title>Phylogenomic reconstructions and comparative analyses of Kickxellomycotina fungi.</title>
        <authorList>
            <person name="Reynolds N.K."/>
            <person name="Stajich J.E."/>
            <person name="Barry K."/>
            <person name="Grigoriev I.V."/>
            <person name="Crous P."/>
            <person name="Smith M.E."/>
        </authorList>
    </citation>
    <scope>NUCLEOTIDE SEQUENCE</scope>
    <source>
        <strain evidence="2">NRRL 1565</strain>
    </source>
</reference>
<feature type="compositionally biased region" description="Polar residues" evidence="1">
    <location>
        <begin position="295"/>
        <end position="310"/>
    </location>
</feature>
<keyword evidence="3" id="KW-1185">Reference proteome</keyword>
<evidence type="ECO:0000256" key="1">
    <source>
        <dbReference type="SAM" id="MobiDB-lite"/>
    </source>
</evidence>
<feature type="compositionally biased region" description="Low complexity" evidence="1">
    <location>
        <begin position="205"/>
        <end position="238"/>
    </location>
</feature>
<feature type="region of interest" description="Disordered" evidence="1">
    <location>
        <begin position="163"/>
        <end position="184"/>
    </location>
</feature>
<feature type="compositionally biased region" description="Basic and acidic residues" evidence="1">
    <location>
        <begin position="55"/>
        <end position="68"/>
    </location>
</feature>
<dbReference type="EMBL" id="JANBUO010000804">
    <property type="protein sequence ID" value="KAJ2801485.1"/>
    <property type="molecule type" value="Genomic_DNA"/>
</dbReference>
<feature type="non-terminal residue" evidence="2">
    <location>
        <position position="493"/>
    </location>
</feature>
<feature type="compositionally biased region" description="Basic and acidic residues" evidence="1">
    <location>
        <begin position="163"/>
        <end position="178"/>
    </location>
</feature>
<feature type="compositionally biased region" description="Polar residues" evidence="1">
    <location>
        <begin position="279"/>
        <end position="288"/>
    </location>
</feature>
<proteinExistence type="predicted"/>
<evidence type="ECO:0000313" key="3">
    <source>
        <dbReference type="Proteomes" id="UP001140094"/>
    </source>
</evidence>
<feature type="compositionally biased region" description="Low complexity" evidence="1">
    <location>
        <begin position="69"/>
        <end position="80"/>
    </location>
</feature>
<dbReference type="AlphaFoldDB" id="A0A9W8HZ52"/>
<sequence>MGISAIFKRSKAAESSNGAVEAPKARHIKRRQTEPSYSSSKPSAIGRSKSSGGHAMREAKSAETERRGTPLTRRGTGRYTKTVDLSSESSMDELPTPDDSLDEGSTRRYPRGKILAPNARTMVTEASRSNRPSDKRTAQASNDVLGMGSLRTLPLETWAVQRKELDPFEDSPPRRPLTDFEDPTYIPPLTLAATLFDEYGGMGSVGAAAGAAPPAAAGTGASGNSRRTTAGGASTTTGQTKGVGSGSLDFLGEFNATYSALFGTPPSATLAPGGGLLSPASTRPSKTLSDGLLSPASTRPSKTPSPAGETTSDDGRSESSADSDSTGGSTGGETPEAAEERRKEDERRAAEQRSRRREMIKQQVAFERMKERHRRQRPEPAGAPFGSIARWQSEAAGAAVTGHTQLPQNALYASSAAINRGYAPQQPHTGALGGAPHASASMPSIARGTDAPSAQRSSHLPLLVDTAAARAAAVPGAQWGHALASPVSAPPLH</sequence>
<feature type="region of interest" description="Disordered" evidence="1">
    <location>
        <begin position="422"/>
        <end position="458"/>
    </location>
</feature>
<feature type="compositionally biased region" description="Basic and acidic residues" evidence="1">
    <location>
        <begin position="338"/>
        <end position="360"/>
    </location>
</feature>
<feature type="region of interest" description="Disordered" evidence="1">
    <location>
        <begin position="1"/>
        <end position="150"/>
    </location>
</feature>
<dbReference type="Proteomes" id="UP001140094">
    <property type="component" value="Unassembled WGS sequence"/>
</dbReference>
<evidence type="ECO:0000313" key="2">
    <source>
        <dbReference type="EMBL" id="KAJ2801485.1"/>
    </source>
</evidence>
<feature type="compositionally biased region" description="Low complexity" evidence="1">
    <location>
        <begin position="320"/>
        <end position="335"/>
    </location>
</feature>
<accession>A0A9W8HZ52</accession>
<gene>
    <name evidence="2" type="ORF">H4R20_003652</name>
</gene>
<dbReference type="OrthoDB" id="5599876at2759"/>